<dbReference type="EMBL" id="QXXA01000022">
    <property type="protein sequence ID" value="NBI08158.1"/>
    <property type="molecule type" value="Genomic_DNA"/>
</dbReference>
<dbReference type="SUPFAM" id="SSF53187">
    <property type="entry name" value="Zn-dependent exopeptidases"/>
    <property type="match status" value="1"/>
</dbReference>
<dbReference type="SUPFAM" id="SSF55031">
    <property type="entry name" value="Bacterial exopeptidase dimerisation domain"/>
    <property type="match status" value="1"/>
</dbReference>
<keyword evidence="17" id="KW-1185">Reference proteome</keyword>
<dbReference type="InterPro" id="IPR036264">
    <property type="entry name" value="Bact_exopeptidase_dim_dom"/>
</dbReference>
<dbReference type="NCBIfam" id="TIGR01910">
    <property type="entry name" value="DapE-ArgE"/>
    <property type="match status" value="1"/>
</dbReference>
<keyword evidence="13" id="KW-0170">Cobalt</keyword>
<evidence type="ECO:0000256" key="6">
    <source>
        <dbReference type="ARBA" id="ARBA00016853"/>
    </source>
</evidence>
<dbReference type="GO" id="GO:0009089">
    <property type="term" value="P:lysine biosynthetic process via diaminopimelate"/>
    <property type="evidence" value="ECO:0007669"/>
    <property type="project" value="UniProtKB-UniPathway"/>
</dbReference>
<dbReference type="GO" id="GO:0019877">
    <property type="term" value="P:diaminopimelate biosynthetic process"/>
    <property type="evidence" value="ECO:0007669"/>
    <property type="project" value="UniProtKB-KW"/>
</dbReference>
<evidence type="ECO:0000256" key="8">
    <source>
        <dbReference type="ARBA" id="ARBA00022723"/>
    </source>
</evidence>
<evidence type="ECO:0000313" key="17">
    <source>
        <dbReference type="Proteomes" id="UP000467132"/>
    </source>
</evidence>
<dbReference type="InterPro" id="IPR002933">
    <property type="entry name" value="Peptidase_M20"/>
</dbReference>
<evidence type="ECO:0000256" key="11">
    <source>
        <dbReference type="ARBA" id="ARBA00022915"/>
    </source>
</evidence>
<dbReference type="Pfam" id="PF01546">
    <property type="entry name" value="Peptidase_M20"/>
    <property type="match status" value="1"/>
</dbReference>
<dbReference type="Pfam" id="PF07687">
    <property type="entry name" value="M20_dimer"/>
    <property type="match status" value="1"/>
</dbReference>
<evidence type="ECO:0000256" key="10">
    <source>
        <dbReference type="ARBA" id="ARBA00022833"/>
    </source>
</evidence>
<protein>
    <recommendedName>
        <fullName evidence="6">Probable succinyl-diaminopimelate desuccinylase</fullName>
        <ecNumber evidence="5">3.5.1.18</ecNumber>
    </recommendedName>
</protein>
<reference evidence="16 17" key="1">
    <citation type="submission" date="2018-08" db="EMBL/GenBank/DDBJ databases">
        <title>Murine metabolic-syndrome-specific gut microbial biobank.</title>
        <authorList>
            <person name="Liu C."/>
        </authorList>
    </citation>
    <scope>NUCLEOTIDE SEQUENCE [LARGE SCALE GENOMIC DNA]</scope>
    <source>
        <strain evidence="16 17">583</strain>
    </source>
</reference>
<keyword evidence="11" id="KW-0220">Diaminopimelate biosynthesis</keyword>
<dbReference type="InterPro" id="IPR001261">
    <property type="entry name" value="ArgE/DapE_CS"/>
</dbReference>
<comment type="similarity">
    <text evidence="4">Belongs to the peptidase M20A family.</text>
</comment>
<keyword evidence="12" id="KW-0457">Lysine biosynthesis</keyword>
<dbReference type="UniPathway" id="UPA00034">
    <property type="reaction ID" value="UER00021"/>
</dbReference>
<comment type="pathway">
    <text evidence="3">Amino-acid biosynthesis; L-lysine biosynthesis via DAP pathway; LL-2,6-diaminopimelate from (S)-tetrahydrodipicolinate (succinylase route): step 3/3.</text>
</comment>
<dbReference type="PANTHER" id="PTHR43808">
    <property type="entry name" value="ACETYLORNITHINE DEACETYLASE"/>
    <property type="match status" value="1"/>
</dbReference>
<keyword evidence="10" id="KW-0862">Zinc</keyword>
<keyword evidence="9" id="KW-0378">Hydrolase</keyword>
<dbReference type="InterPro" id="IPR050072">
    <property type="entry name" value="Peptidase_M20A"/>
</dbReference>
<accession>A0A845R3I7</accession>
<dbReference type="AlphaFoldDB" id="A0A845R3I7"/>
<evidence type="ECO:0000256" key="2">
    <source>
        <dbReference type="ARBA" id="ARBA00001947"/>
    </source>
</evidence>
<dbReference type="InterPro" id="IPR010182">
    <property type="entry name" value="ArgE/DapE"/>
</dbReference>
<comment type="catalytic activity">
    <reaction evidence="14">
        <text>N-succinyl-(2S,6S)-2,6-diaminopimelate + H2O = (2S,6S)-2,6-diaminopimelate + succinate</text>
        <dbReference type="Rhea" id="RHEA:22608"/>
        <dbReference type="ChEBI" id="CHEBI:15377"/>
        <dbReference type="ChEBI" id="CHEBI:30031"/>
        <dbReference type="ChEBI" id="CHEBI:57609"/>
        <dbReference type="ChEBI" id="CHEBI:58087"/>
        <dbReference type="EC" id="3.5.1.18"/>
    </reaction>
</comment>
<name>A0A845R3I7_9CLOT</name>
<evidence type="ECO:0000256" key="14">
    <source>
        <dbReference type="ARBA" id="ARBA00051301"/>
    </source>
</evidence>
<dbReference type="Proteomes" id="UP000467132">
    <property type="component" value="Unassembled WGS sequence"/>
</dbReference>
<sequence length="418" mass="46243">MKTQLKRQFKLGGIKLTQKYREYINEENIVELLSSLIEIESPYFREDKIMEYAHDLLKKKNIPTEIHEYEDKKITKFKGKNVIGNLKGKGKGPKILLNGHLDTVEICEGWEYNPLKATRQGNRLYGLGALDMKSGVAAIILALEAFKNTVDEFDGEILYTLVSDEEGPFGLGTDALIQDGYTEDIDVAIVPEPSSGFSACDFPCVCLGARGGYNYSVKLKGKSSHAAAPELGINAITDASKVILELENMDGLKDDKLGEGSFALIEMNGGGAACSVADTAEFTVFRHIVRGEDKDYIVDEVNRAVEKANIKSKVDINFREAPNDEADGFLPYTVDEENEYTLALQKSIKNITGKEGQTSYFTSIGDFNYLGTRVGVPTFVFGPHGENYHSSNEYVLIDTVVKTAEVIYDFLKTTLNAK</sequence>
<evidence type="ECO:0000256" key="9">
    <source>
        <dbReference type="ARBA" id="ARBA00022801"/>
    </source>
</evidence>
<dbReference type="GO" id="GO:0046872">
    <property type="term" value="F:metal ion binding"/>
    <property type="evidence" value="ECO:0007669"/>
    <property type="project" value="UniProtKB-KW"/>
</dbReference>
<evidence type="ECO:0000313" key="16">
    <source>
        <dbReference type="EMBL" id="NBI08158.1"/>
    </source>
</evidence>
<dbReference type="EC" id="3.5.1.18" evidence="5"/>
<evidence type="ECO:0000256" key="3">
    <source>
        <dbReference type="ARBA" id="ARBA00005130"/>
    </source>
</evidence>
<evidence type="ECO:0000256" key="5">
    <source>
        <dbReference type="ARBA" id="ARBA00011921"/>
    </source>
</evidence>
<feature type="domain" description="Peptidase M20 dimerisation" evidence="15">
    <location>
        <begin position="208"/>
        <end position="310"/>
    </location>
</feature>
<evidence type="ECO:0000256" key="1">
    <source>
        <dbReference type="ARBA" id="ARBA00001941"/>
    </source>
</evidence>
<evidence type="ECO:0000256" key="13">
    <source>
        <dbReference type="ARBA" id="ARBA00023285"/>
    </source>
</evidence>
<evidence type="ECO:0000259" key="15">
    <source>
        <dbReference type="Pfam" id="PF07687"/>
    </source>
</evidence>
<comment type="cofactor">
    <cofactor evidence="1">
        <name>Co(2+)</name>
        <dbReference type="ChEBI" id="CHEBI:48828"/>
    </cofactor>
</comment>
<evidence type="ECO:0000256" key="7">
    <source>
        <dbReference type="ARBA" id="ARBA00022605"/>
    </source>
</evidence>
<dbReference type="Gene3D" id="3.40.630.10">
    <property type="entry name" value="Zn peptidases"/>
    <property type="match status" value="1"/>
</dbReference>
<dbReference type="InterPro" id="IPR011650">
    <property type="entry name" value="Peptidase_M20_dimer"/>
</dbReference>
<dbReference type="PROSITE" id="PS00758">
    <property type="entry name" value="ARGE_DAPE_CPG2_1"/>
    <property type="match status" value="1"/>
</dbReference>
<dbReference type="PANTHER" id="PTHR43808:SF8">
    <property type="entry name" value="PEPTIDASE M20 DIMERISATION DOMAIN-CONTAINING PROTEIN"/>
    <property type="match status" value="1"/>
</dbReference>
<comment type="cofactor">
    <cofactor evidence="2">
        <name>Zn(2+)</name>
        <dbReference type="ChEBI" id="CHEBI:29105"/>
    </cofactor>
</comment>
<gene>
    <name evidence="16" type="ORF">D3Z33_14965</name>
</gene>
<dbReference type="Gene3D" id="3.30.70.360">
    <property type="match status" value="1"/>
</dbReference>
<keyword evidence="8" id="KW-0479">Metal-binding</keyword>
<evidence type="ECO:0000256" key="12">
    <source>
        <dbReference type="ARBA" id="ARBA00023154"/>
    </source>
</evidence>
<evidence type="ECO:0000256" key="4">
    <source>
        <dbReference type="ARBA" id="ARBA00006247"/>
    </source>
</evidence>
<proteinExistence type="inferred from homology"/>
<dbReference type="OrthoDB" id="9792335at2"/>
<keyword evidence="7" id="KW-0028">Amino-acid biosynthesis</keyword>
<organism evidence="16 17">
    <name type="scientific">Senegalia massiliensis</name>
    <dbReference type="NCBI Taxonomy" id="1720316"/>
    <lineage>
        <taxon>Bacteria</taxon>
        <taxon>Bacillati</taxon>
        <taxon>Bacillota</taxon>
        <taxon>Clostridia</taxon>
        <taxon>Eubacteriales</taxon>
        <taxon>Clostridiaceae</taxon>
        <taxon>Senegalia</taxon>
    </lineage>
</organism>
<dbReference type="GO" id="GO:0009014">
    <property type="term" value="F:succinyl-diaminopimelate desuccinylase activity"/>
    <property type="evidence" value="ECO:0007669"/>
    <property type="project" value="UniProtKB-EC"/>
</dbReference>
<comment type="caution">
    <text evidence="16">The sequence shown here is derived from an EMBL/GenBank/DDBJ whole genome shotgun (WGS) entry which is preliminary data.</text>
</comment>